<comment type="subcellular location">
    <subcellularLocation>
        <location evidence="1">Membrane</location>
        <topology evidence="1">Multi-pass membrane protein</topology>
    </subcellularLocation>
</comment>
<keyword evidence="7 8" id="KW-0407">Ion channel</keyword>
<feature type="transmembrane region" description="Helical" evidence="10">
    <location>
        <begin position="220"/>
        <end position="243"/>
    </location>
</feature>
<keyword evidence="13" id="KW-1185">Reference proteome</keyword>
<feature type="domain" description="Potassium channel" evidence="11">
    <location>
        <begin position="127"/>
        <end position="184"/>
    </location>
</feature>
<evidence type="ECO:0000256" key="4">
    <source>
        <dbReference type="ARBA" id="ARBA00022989"/>
    </source>
</evidence>
<dbReference type="PANTHER" id="PTHR11003:SF87">
    <property type="entry name" value="POTASSIUM CHANNEL DOMAIN-CONTAINING PROTEIN"/>
    <property type="match status" value="1"/>
</dbReference>
<feature type="transmembrane region" description="Helical" evidence="10">
    <location>
        <begin position="130"/>
        <end position="148"/>
    </location>
</feature>
<comment type="similarity">
    <text evidence="8">Belongs to the two pore domain potassium channel (TC 1.A.1.8) family.</text>
</comment>
<evidence type="ECO:0000259" key="11">
    <source>
        <dbReference type="Pfam" id="PF07885"/>
    </source>
</evidence>
<feature type="transmembrane region" description="Helical" evidence="10">
    <location>
        <begin position="160"/>
        <end position="178"/>
    </location>
</feature>
<proteinExistence type="inferred from homology"/>
<dbReference type="Pfam" id="PF07885">
    <property type="entry name" value="Ion_trans_2"/>
    <property type="match status" value="2"/>
</dbReference>
<dbReference type="Gene3D" id="1.10.287.70">
    <property type="match status" value="1"/>
</dbReference>
<evidence type="ECO:0000256" key="6">
    <source>
        <dbReference type="ARBA" id="ARBA00023136"/>
    </source>
</evidence>
<evidence type="ECO:0000256" key="2">
    <source>
        <dbReference type="ARBA" id="ARBA00022448"/>
    </source>
</evidence>
<reference evidence="12 13" key="1">
    <citation type="submission" date="2024-05" db="EMBL/GenBank/DDBJ databases">
        <title>Culex pipiens pipiens assembly and annotation.</title>
        <authorList>
            <person name="Alout H."/>
            <person name="Durand T."/>
        </authorList>
    </citation>
    <scope>NUCLEOTIDE SEQUENCE [LARGE SCALE GENOMIC DNA]</scope>
    <source>
        <strain evidence="12">HA-2024</strain>
        <tissue evidence="12">Whole body</tissue>
    </source>
</reference>
<comment type="caution">
    <text evidence="12">The sequence shown here is derived from an EMBL/GenBank/DDBJ whole genome shotgun (WGS) entry which is preliminary data.</text>
</comment>
<dbReference type="FunFam" id="1.10.287.70:FF:000176">
    <property type="entry name" value="Potassium channel subfamily K member 9"/>
    <property type="match status" value="1"/>
</dbReference>
<name>A0ABD1DPR3_CULPP</name>
<dbReference type="GO" id="GO:0034220">
    <property type="term" value="P:monoatomic ion transmembrane transport"/>
    <property type="evidence" value="ECO:0007669"/>
    <property type="project" value="UniProtKB-KW"/>
</dbReference>
<sequence length="353" mass="39816">MNRQRSSVRSRGSSSTTTSDPREKVKDCCRKFIAFMCTQVGVGGLIVVYALVGAASFMSIETQEPNPLIEYVSVLRRNCAAELWDVTEQNNLFNSSIWHYEADVVLKRYQDDLADAIRRGYDGRTPEETWIFPAALMFCLAVFTMIGYGNMVPRTAWGKGATVIYATFGIPLYILYFMNMGKVLASTFKWLYTWLHECSHGHDDDLALEDGNGVPQRKRIIVPTTACLWVITIYIATGTIMFAEWEKWSYLDSAYFCVTSLCKIGIGDLVPGANILDSQSGKPTKLVINFVYMLLGMGLVAMCYILMREEVRIKMQEIKEDTRLCLEDMSSKFAKCFGTGKDAQEDYDLNVAP</sequence>
<organism evidence="12 13">
    <name type="scientific">Culex pipiens pipiens</name>
    <name type="common">Northern house mosquito</name>
    <dbReference type="NCBI Taxonomy" id="38569"/>
    <lineage>
        <taxon>Eukaryota</taxon>
        <taxon>Metazoa</taxon>
        <taxon>Ecdysozoa</taxon>
        <taxon>Arthropoda</taxon>
        <taxon>Hexapoda</taxon>
        <taxon>Insecta</taxon>
        <taxon>Pterygota</taxon>
        <taxon>Neoptera</taxon>
        <taxon>Endopterygota</taxon>
        <taxon>Diptera</taxon>
        <taxon>Nematocera</taxon>
        <taxon>Culicoidea</taxon>
        <taxon>Culicidae</taxon>
        <taxon>Culicinae</taxon>
        <taxon>Culicini</taxon>
        <taxon>Culex</taxon>
        <taxon>Culex</taxon>
    </lineage>
</organism>
<feature type="transmembrane region" description="Helical" evidence="10">
    <location>
        <begin position="32"/>
        <end position="58"/>
    </location>
</feature>
<feature type="transmembrane region" description="Helical" evidence="10">
    <location>
        <begin position="286"/>
        <end position="307"/>
    </location>
</feature>
<keyword evidence="3 8" id="KW-0812">Transmembrane</keyword>
<accession>A0ABD1DPR3</accession>
<keyword evidence="6 10" id="KW-0472">Membrane</keyword>
<gene>
    <name evidence="12" type="ORF">pipiens_007486</name>
</gene>
<evidence type="ECO:0000256" key="3">
    <source>
        <dbReference type="ARBA" id="ARBA00022692"/>
    </source>
</evidence>
<dbReference type="InterPro" id="IPR003280">
    <property type="entry name" value="2pore_dom_K_chnl"/>
</dbReference>
<dbReference type="AlphaFoldDB" id="A0ABD1DPR3"/>
<evidence type="ECO:0000313" key="13">
    <source>
        <dbReference type="Proteomes" id="UP001562425"/>
    </source>
</evidence>
<dbReference type="InterPro" id="IPR013099">
    <property type="entry name" value="K_chnl_dom"/>
</dbReference>
<dbReference type="Proteomes" id="UP001562425">
    <property type="component" value="Unassembled WGS sequence"/>
</dbReference>
<dbReference type="PRINTS" id="PR01333">
    <property type="entry name" value="2POREKCHANEL"/>
</dbReference>
<feature type="region of interest" description="Disordered" evidence="9">
    <location>
        <begin position="1"/>
        <end position="22"/>
    </location>
</feature>
<keyword evidence="4 10" id="KW-1133">Transmembrane helix</keyword>
<dbReference type="SUPFAM" id="SSF81324">
    <property type="entry name" value="Voltage-gated potassium channels"/>
    <property type="match status" value="2"/>
</dbReference>
<protein>
    <recommendedName>
        <fullName evidence="11">Potassium channel domain-containing protein</fullName>
    </recommendedName>
</protein>
<evidence type="ECO:0000313" key="12">
    <source>
        <dbReference type="EMBL" id="KAL1400379.1"/>
    </source>
</evidence>
<keyword evidence="2 8" id="KW-0813">Transport</keyword>
<feature type="transmembrane region" description="Helical" evidence="10">
    <location>
        <begin position="250"/>
        <end position="266"/>
    </location>
</feature>
<evidence type="ECO:0000256" key="1">
    <source>
        <dbReference type="ARBA" id="ARBA00004141"/>
    </source>
</evidence>
<feature type="compositionally biased region" description="Low complexity" evidence="9">
    <location>
        <begin position="1"/>
        <end position="19"/>
    </location>
</feature>
<keyword evidence="5 8" id="KW-0406">Ion transport</keyword>
<dbReference type="GO" id="GO:0016020">
    <property type="term" value="C:membrane"/>
    <property type="evidence" value="ECO:0007669"/>
    <property type="project" value="UniProtKB-SubCell"/>
</dbReference>
<evidence type="ECO:0000256" key="5">
    <source>
        <dbReference type="ARBA" id="ARBA00023065"/>
    </source>
</evidence>
<evidence type="ECO:0000256" key="10">
    <source>
        <dbReference type="SAM" id="Phobius"/>
    </source>
</evidence>
<evidence type="ECO:0000256" key="7">
    <source>
        <dbReference type="ARBA" id="ARBA00023303"/>
    </source>
</evidence>
<dbReference type="EMBL" id="JBEHCU010005265">
    <property type="protein sequence ID" value="KAL1400379.1"/>
    <property type="molecule type" value="Genomic_DNA"/>
</dbReference>
<dbReference type="PANTHER" id="PTHR11003">
    <property type="entry name" value="POTASSIUM CHANNEL, SUBFAMILY K"/>
    <property type="match status" value="1"/>
</dbReference>
<feature type="domain" description="Potassium channel" evidence="11">
    <location>
        <begin position="230"/>
        <end position="304"/>
    </location>
</feature>
<evidence type="ECO:0000256" key="8">
    <source>
        <dbReference type="RuleBase" id="RU003857"/>
    </source>
</evidence>
<evidence type="ECO:0000256" key="9">
    <source>
        <dbReference type="SAM" id="MobiDB-lite"/>
    </source>
</evidence>